<dbReference type="OrthoDB" id="624345at2759"/>
<dbReference type="RefSeq" id="XP_027102635.2">
    <property type="nucleotide sequence ID" value="XM_027246834.2"/>
</dbReference>
<keyword evidence="1" id="KW-0833">Ubl conjugation pathway</keyword>
<dbReference type="Pfam" id="PF03000">
    <property type="entry name" value="NPH3"/>
    <property type="match status" value="1"/>
</dbReference>
<evidence type="ECO:0000259" key="3">
    <source>
        <dbReference type="PROSITE" id="PS51649"/>
    </source>
</evidence>
<comment type="similarity">
    <text evidence="2">Belongs to the NPH3 family.</text>
</comment>
<evidence type="ECO:0000256" key="1">
    <source>
        <dbReference type="ARBA" id="ARBA00022786"/>
    </source>
</evidence>
<dbReference type="AlphaFoldDB" id="A0A6P6VJJ7"/>
<gene>
    <name evidence="5" type="primary">LOC113723871</name>
</gene>
<evidence type="ECO:0000256" key="2">
    <source>
        <dbReference type="PROSITE-ProRule" id="PRU00982"/>
    </source>
</evidence>
<evidence type="ECO:0000313" key="5">
    <source>
        <dbReference type="RefSeq" id="XP_027102635.2"/>
    </source>
</evidence>
<dbReference type="UniPathway" id="UPA00143"/>
<name>A0A6P6VJJ7_COFAR</name>
<dbReference type="InterPro" id="IPR043454">
    <property type="entry name" value="NPH3/RPT2-like"/>
</dbReference>
<protein>
    <submittedName>
        <fullName evidence="5">BTB/POZ domain-containing protein At3g22104-like</fullName>
    </submittedName>
</protein>
<reference evidence="4" key="1">
    <citation type="journal article" date="2025" name="Foods">
        <title>Unveiling the Microbial Signatures of Arabica Coffee Cherries: Insights into Ripeness Specific Diversity, Functional Traits, and Implications for Quality and Safety.</title>
        <authorList>
            <consortium name="RefSeq"/>
            <person name="Tenea G.N."/>
            <person name="Cifuentes V."/>
            <person name="Reyes P."/>
            <person name="Cevallos-Vallejos M."/>
        </authorList>
    </citation>
    <scope>NUCLEOTIDE SEQUENCE [LARGE SCALE GENOMIC DNA]</scope>
</reference>
<organism evidence="4 5">
    <name type="scientific">Coffea arabica</name>
    <name type="common">Arabian coffee</name>
    <dbReference type="NCBI Taxonomy" id="13443"/>
    <lineage>
        <taxon>Eukaryota</taxon>
        <taxon>Viridiplantae</taxon>
        <taxon>Streptophyta</taxon>
        <taxon>Embryophyta</taxon>
        <taxon>Tracheophyta</taxon>
        <taxon>Spermatophyta</taxon>
        <taxon>Magnoliopsida</taxon>
        <taxon>eudicotyledons</taxon>
        <taxon>Gunneridae</taxon>
        <taxon>Pentapetalae</taxon>
        <taxon>asterids</taxon>
        <taxon>lamiids</taxon>
        <taxon>Gentianales</taxon>
        <taxon>Rubiaceae</taxon>
        <taxon>Ixoroideae</taxon>
        <taxon>Gardenieae complex</taxon>
        <taxon>Bertiereae - Coffeeae clade</taxon>
        <taxon>Coffeeae</taxon>
        <taxon>Coffea</taxon>
    </lineage>
</organism>
<dbReference type="GeneID" id="113723871"/>
<dbReference type="PANTHER" id="PTHR32370">
    <property type="entry name" value="OS12G0117600 PROTEIN"/>
    <property type="match status" value="1"/>
</dbReference>
<feature type="domain" description="NPH3" evidence="3">
    <location>
        <begin position="99"/>
        <end position="350"/>
    </location>
</feature>
<dbReference type="InterPro" id="IPR027356">
    <property type="entry name" value="NPH3_dom"/>
</dbReference>
<keyword evidence="4" id="KW-1185">Reference proteome</keyword>
<dbReference type="Proteomes" id="UP001652660">
    <property type="component" value="Chromosome 2c"/>
</dbReference>
<accession>A0A6P6VJJ7</accession>
<dbReference type="GO" id="GO:0016567">
    <property type="term" value="P:protein ubiquitination"/>
    <property type="evidence" value="ECO:0007669"/>
    <property type="project" value="UniProtKB-UniPathway"/>
</dbReference>
<dbReference type="PROSITE" id="PS51649">
    <property type="entry name" value="NPH3"/>
    <property type="match status" value="1"/>
</dbReference>
<evidence type="ECO:0000313" key="4">
    <source>
        <dbReference type="Proteomes" id="UP001652660"/>
    </source>
</evidence>
<reference evidence="5" key="2">
    <citation type="submission" date="2025-08" db="UniProtKB">
        <authorList>
            <consortium name="RefSeq"/>
        </authorList>
    </citation>
    <scope>IDENTIFICATION</scope>
    <source>
        <tissue evidence="5">Leaves</tissue>
    </source>
</reference>
<proteinExistence type="inferred from homology"/>
<sequence>MDTDIHGAPSLMSQTKEYFKKIHQFALPELLECLKQFQDLQQTMYSLDMLEELLDCLVERLSLYSLIIPYSSLTDSFCIQFSGDFSCQSIGNSSSQASTWWFEDLEFLKVDLFEKVVETMIAKKLDNYVICAFLLHYQKVKITGALRAEKCRITETVINLLHLLDRSLISVRGLFDNLRFSLAFKVKRCSKKKLESLVGSLLDQAKLDDLFFPSPPCKCYAYDVDLILRLQEQFLIESREQFLVNRLKKVASLMDFYLVEVAPDPRLEPSKFVTLATALPEYARDSHDMTYEAVDIYLKVHKKLSEEEKIKICCVLNFDKLSARSLIHLVYNMEFPACAAVTASVSQHSKLREIPRKTGHLEVHEDLRSHHSSAKGTSEDEDQVVRMTKLEYQTIDNRFKTCTPTETFNREKQTRSTYIKKLSSIFPTNLDSILDRKLLH</sequence>